<dbReference type="EMBL" id="JAINUF010000007">
    <property type="protein sequence ID" value="KAJ8354645.1"/>
    <property type="molecule type" value="Genomic_DNA"/>
</dbReference>
<organism evidence="1 2">
    <name type="scientific">Synaphobranchus kaupii</name>
    <name type="common">Kaup's arrowtooth eel</name>
    <dbReference type="NCBI Taxonomy" id="118154"/>
    <lineage>
        <taxon>Eukaryota</taxon>
        <taxon>Metazoa</taxon>
        <taxon>Chordata</taxon>
        <taxon>Craniata</taxon>
        <taxon>Vertebrata</taxon>
        <taxon>Euteleostomi</taxon>
        <taxon>Actinopterygii</taxon>
        <taxon>Neopterygii</taxon>
        <taxon>Teleostei</taxon>
        <taxon>Anguilliformes</taxon>
        <taxon>Synaphobranchidae</taxon>
        <taxon>Synaphobranchus</taxon>
    </lineage>
</organism>
<accession>A0A9Q1ITY5</accession>
<evidence type="ECO:0000313" key="2">
    <source>
        <dbReference type="Proteomes" id="UP001152622"/>
    </source>
</evidence>
<dbReference type="AlphaFoldDB" id="A0A9Q1ITY5"/>
<sequence length="96" mass="10529">MVIPQYFFPLAGLIAINQRWLPDSHQRAGWLAGEIDPLESVASIRPSRGKGGQQEAKCPTCSTKRQSVLRSLGNGYSGVGSLHQLNSHHKLTVHKL</sequence>
<dbReference type="Proteomes" id="UP001152622">
    <property type="component" value="Chromosome 7"/>
</dbReference>
<gene>
    <name evidence="1" type="ORF">SKAU_G00222120</name>
</gene>
<evidence type="ECO:0000313" key="1">
    <source>
        <dbReference type="EMBL" id="KAJ8354645.1"/>
    </source>
</evidence>
<keyword evidence="2" id="KW-1185">Reference proteome</keyword>
<name>A0A9Q1ITY5_SYNKA</name>
<reference evidence="1" key="1">
    <citation type="journal article" date="2023" name="Science">
        <title>Genome structures resolve the early diversification of teleost fishes.</title>
        <authorList>
            <person name="Parey E."/>
            <person name="Louis A."/>
            <person name="Montfort J."/>
            <person name="Bouchez O."/>
            <person name="Roques C."/>
            <person name="Iampietro C."/>
            <person name="Lluch J."/>
            <person name="Castinel A."/>
            <person name="Donnadieu C."/>
            <person name="Desvignes T."/>
            <person name="Floi Bucao C."/>
            <person name="Jouanno E."/>
            <person name="Wen M."/>
            <person name="Mejri S."/>
            <person name="Dirks R."/>
            <person name="Jansen H."/>
            <person name="Henkel C."/>
            <person name="Chen W.J."/>
            <person name="Zahm M."/>
            <person name="Cabau C."/>
            <person name="Klopp C."/>
            <person name="Thompson A.W."/>
            <person name="Robinson-Rechavi M."/>
            <person name="Braasch I."/>
            <person name="Lecointre G."/>
            <person name="Bobe J."/>
            <person name="Postlethwait J.H."/>
            <person name="Berthelot C."/>
            <person name="Roest Crollius H."/>
            <person name="Guiguen Y."/>
        </authorList>
    </citation>
    <scope>NUCLEOTIDE SEQUENCE</scope>
    <source>
        <strain evidence="1">WJC10195</strain>
    </source>
</reference>
<comment type="caution">
    <text evidence="1">The sequence shown here is derived from an EMBL/GenBank/DDBJ whole genome shotgun (WGS) entry which is preliminary data.</text>
</comment>
<protein>
    <submittedName>
        <fullName evidence="1">Uncharacterized protein</fullName>
    </submittedName>
</protein>
<proteinExistence type="predicted"/>